<keyword evidence="2" id="KW-1133">Transmembrane helix</keyword>
<evidence type="ECO:0000313" key="4">
    <source>
        <dbReference type="Proteomes" id="UP000221165"/>
    </source>
</evidence>
<comment type="caution">
    <text evidence="3">The sequence shown here is derived from an EMBL/GenBank/DDBJ whole genome shotgun (WGS) entry which is preliminary data.</text>
</comment>
<organism evidence="3 4">
    <name type="scientific">Cystoisospora suis</name>
    <dbReference type="NCBI Taxonomy" id="483139"/>
    <lineage>
        <taxon>Eukaryota</taxon>
        <taxon>Sar</taxon>
        <taxon>Alveolata</taxon>
        <taxon>Apicomplexa</taxon>
        <taxon>Conoidasida</taxon>
        <taxon>Coccidia</taxon>
        <taxon>Eucoccidiorida</taxon>
        <taxon>Eimeriorina</taxon>
        <taxon>Sarcocystidae</taxon>
        <taxon>Cystoisospora</taxon>
    </lineage>
</organism>
<feature type="compositionally biased region" description="Polar residues" evidence="1">
    <location>
        <begin position="341"/>
        <end position="353"/>
    </location>
</feature>
<keyword evidence="2 3" id="KW-0812">Transmembrane</keyword>
<evidence type="ECO:0000256" key="1">
    <source>
        <dbReference type="SAM" id="MobiDB-lite"/>
    </source>
</evidence>
<dbReference type="Proteomes" id="UP000221165">
    <property type="component" value="Unassembled WGS sequence"/>
</dbReference>
<evidence type="ECO:0000313" key="3">
    <source>
        <dbReference type="EMBL" id="PHJ24375.1"/>
    </source>
</evidence>
<feature type="region of interest" description="Disordered" evidence="1">
    <location>
        <begin position="136"/>
        <end position="162"/>
    </location>
</feature>
<feature type="transmembrane region" description="Helical" evidence="2">
    <location>
        <begin position="92"/>
        <end position="116"/>
    </location>
</feature>
<keyword evidence="2" id="KW-0472">Membrane</keyword>
<dbReference type="GeneID" id="94425194"/>
<name>A0A2C6LB80_9APIC</name>
<reference evidence="3 4" key="1">
    <citation type="journal article" date="2017" name="Int. J. Parasitol.">
        <title>The genome of the protozoan parasite Cystoisospora suis and a reverse vaccinology approach to identify vaccine candidates.</title>
        <authorList>
            <person name="Palmieri N."/>
            <person name="Shrestha A."/>
            <person name="Ruttkowski B."/>
            <person name="Beck T."/>
            <person name="Vogl C."/>
            <person name="Tomley F."/>
            <person name="Blake D.P."/>
            <person name="Joachim A."/>
        </authorList>
    </citation>
    <scope>NUCLEOTIDE SEQUENCE [LARGE SCALE GENOMIC DNA]</scope>
    <source>
        <strain evidence="3 4">Wien I</strain>
    </source>
</reference>
<accession>A0A2C6LB80</accession>
<gene>
    <name evidence="3" type="ORF">CSUI_001779</name>
</gene>
<dbReference type="VEuPathDB" id="ToxoDB:CSUI_001779"/>
<evidence type="ECO:0000256" key="2">
    <source>
        <dbReference type="SAM" id="Phobius"/>
    </source>
</evidence>
<dbReference type="EMBL" id="MIGC01000708">
    <property type="protein sequence ID" value="PHJ24375.1"/>
    <property type="molecule type" value="Genomic_DNA"/>
</dbReference>
<dbReference type="OrthoDB" id="333695at2759"/>
<protein>
    <submittedName>
        <fullName evidence="3">Transmembrane protein</fullName>
    </submittedName>
</protein>
<proteinExistence type="predicted"/>
<feature type="region of interest" description="Disordered" evidence="1">
    <location>
        <begin position="371"/>
        <end position="471"/>
    </location>
</feature>
<dbReference type="AlphaFoldDB" id="A0A2C6LB80"/>
<feature type="region of interest" description="Disordered" evidence="1">
    <location>
        <begin position="1"/>
        <end position="42"/>
    </location>
</feature>
<sequence length="471" mass="49043">MTETARDKSVVFAKVSSSDETRSTCHGAEDDEPQAERTPDAADGMAVSELTLNLLAVLRESNRRPAAVYTPAEIAAASEKALAQHAKAGRGLITVCAVLATILGFLAGGCSLYSAIKLHEAPVLLVSTPARFRPVDQAGEPSSSEFPRESPPASGAVLSSNYHPGGGGPIGTGSLPESITGQAAAPRTITLSMLNTLPFEQILETSSVILRISETEVRAYRVSTVSRNFSTKTTAIGFMTGDTLLLQSDGLAVLLAPSNSLIAGWQLTTEDGSGDFPPFPTNVTTIPNFLAKPPAGGATEPLTHEQLALWLLKKRSEENALLSSSIGQPIAAEAGVGQGSTGAPSSSVTQSQDAPFFPLTEEQYKDLDRGEPLLEGFPTLNPATPVLVGDGETEDGGETQTTTDPPKDIKFLGIVSNSKPTPPESDVKKEQETTAAAERAASLPIQSSNQAVSRDVALAGKPTPETSKSAA</sequence>
<dbReference type="RefSeq" id="XP_067926048.1">
    <property type="nucleotide sequence ID" value="XM_068061983.1"/>
</dbReference>
<keyword evidence="4" id="KW-1185">Reference proteome</keyword>
<feature type="region of interest" description="Disordered" evidence="1">
    <location>
        <begin position="335"/>
        <end position="356"/>
    </location>
</feature>